<dbReference type="Proteomes" id="UP000260943">
    <property type="component" value="Unassembled WGS sequence"/>
</dbReference>
<name>A0A3E4QXX7_9ACTN</name>
<dbReference type="PANTHER" id="PTHR40396:SF1">
    <property type="entry name" value="ATPASE AAA-TYPE CORE DOMAIN-CONTAINING PROTEIN"/>
    <property type="match status" value="1"/>
</dbReference>
<keyword evidence="2" id="KW-0067">ATP-binding</keyword>
<evidence type="ECO:0000313" key="2">
    <source>
        <dbReference type="EMBL" id="RGL11684.1"/>
    </source>
</evidence>
<protein>
    <submittedName>
        <fullName evidence="2">ATP-binding protein</fullName>
    </submittedName>
</protein>
<dbReference type="GO" id="GO:0016887">
    <property type="term" value="F:ATP hydrolysis activity"/>
    <property type="evidence" value="ECO:0007669"/>
    <property type="project" value="InterPro"/>
</dbReference>
<reference evidence="2 3" key="1">
    <citation type="submission" date="2018-08" db="EMBL/GenBank/DDBJ databases">
        <title>A genome reference for cultivated species of the human gut microbiota.</title>
        <authorList>
            <person name="Zou Y."/>
            <person name="Xue W."/>
            <person name="Luo G."/>
        </authorList>
    </citation>
    <scope>NUCLEOTIDE SEQUENCE [LARGE SCALE GENOMIC DNA]</scope>
    <source>
        <strain evidence="2 3">TF08-14</strain>
    </source>
</reference>
<dbReference type="EMBL" id="QSRJ01000002">
    <property type="protein sequence ID" value="RGL11684.1"/>
    <property type="molecule type" value="Genomic_DNA"/>
</dbReference>
<dbReference type="Pfam" id="PF13304">
    <property type="entry name" value="AAA_21"/>
    <property type="match status" value="1"/>
</dbReference>
<evidence type="ECO:0000313" key="3">
    <source>
        <dbReference type="Proteomes" id="UP000260943"/>
    </source>
</evidence>
<dbReference type="InterPro" id="IPR027417">
    <property type="entry name" value="P-loop_NTPase"/>
</dbReference>
<organism evidence="2 3">
    <name type="scientific">Collinsella tanakaei</name>
    <dbReference type="NCBI Taxonomy" id="626935"/>
    <lineage>
        <taxon>Bacteria</taxon>
        <taxon>Bacillati</taxon>
        <taxon>Actinomycetota</taxon>
        <taxon>Coriobacteriia</taxon>
        <taxon>Coriobacteriales</taxon>
        <taxon>Coriobacteriaceae</taxon>
        <taxon>Collinsella</taxon>
    </lineage>
</organism>
<dbReference type="GO" id="GO:0005524">
    <property type="term" value="F:ATP binding"/>
    <property type="evidence" value="ECO:0007669"/>
    <property type="project" value="UniProtKB-KW"/>
</dbReference>
<keyword evidence="2" id="KW-0547">Nucleotide-binding</keyword>
<dbReference type="Gene3D" id="3.40.50.300">
    <property type="entry name" value="P-loop containing nucleotide triphosphate hydrolases"/>
    <property type="match status" value="2"/>
</dbReference>
<dbReference type="AlphaFoldDB" id="A0A3E4QXX7"/>
<accession>A0A3E4QXX7</accession>
<sequence>MLRAMICQFTFRNYRSYRDEAELSMQATPMREFERSLIECPDGQSFLPVAAVYGPNAGGKSNLLEALDYVRSAVARPVWLLSARVDAPEGERPSMARCSAFEFDDVSAAAPTEFELYYRAGEHEYRYILSVHADEIVSEGLWRRKLGASRTATLFEREGAEVVLGPTLRKLATAATFNPSLPYLSFLCINFDAPVVKEAASWFLGGVFLNYNSSYLERALEQMLDEADSPEVTRFLRAVDVRIDGFRVEKAPEGRGQRVFVRHDVDGKGYELRLSEESAGTQKLMGLAAFLLAALERGGTVVVDELDAKLHPKLLRYVILLFKDPEVNKHGAQLIFSSQDVSTMRSDVFRRDEIWFAARGEGEASQLWSLADIHEANGNLVSKNAAFDKQYLSGRYGADPYLTRIEEWD</sequence>
<feature type="domain" description="ATPase AAA-type core" evidence="1">
    <location>
        <begin position="49"/>
        <end position="343"/>
    </location>
</feature>
<dbReference type="InterPro" id="IPR003959">
    <property type="entry name" value="ATPase_AAA_core"/>
</dbReference>
<dbReference type="SUPFAM" id="SSF52540">
    <property type="entry name" value="P-loop containing nucleoside triphosphate hydrolases"/>
    <property type="match status" value="1"/>
</dbReference>
<comment type="caution">
    <text evidence="2">The sequence shown here is derived from an EMBL/GenBank/DDBJ whole genome shotgun (WGS) entry which is preliminary data.</text>
</comment>
<gene>
    <name evidence="2" type="ORF">DXC81_02565</name>
</gene>
<evidence type="ECO:0000259" key="1">
    <source>
        <dbReference type="Pfam" id="PF13304"/>
    </source>
</evidence>
<dbReference type="PANTHER" id="PTHR40396">
    <property type="entry name" value="ATPASE-LIKE PROTEIN"/>
    <property type="match status" value="1"/>
</dbReference>
<proteinExistence type="predicted"/>